<sequence length="136" mass="14547">MKKFILGVLLVTSFPSFAVIGLNDCKSLLGEYTCTINGDTLDLSVKKTAANTVKIGIADENSGDSGSYIVDGVTRKSSTDDSQVKASCREGGSQIEVLTMFKDQLEVLSVTTVNPTTVKYSIEKPASSFSFNCTKK</sequence>
<evidence type="ECO:0000256" key="1">
    <source>
        <dbReference type="SAM" id="SignalP"/>
    </source>
</evidence>
<protein>
    <submittedName>
        <fullName evidence="2">Uncharacterized protein</fullName>
    </submittedName>
</protein>
<proteinExistence type="predicted"/>
<dbReference type="Proteomes" id="UP001302274">
    <property type="component" value="Unassembled WGS sequence"/>
</dbReference>
<keyword evidence="3" id="KW-1185">Reference proteome</keyword>
<evidence type="ECO:0000313" key="2">
    <source>
        <dbReference type="EMBL" id="MEA9356881.1"/>
    </source>
</evidence>
<gene>
    <name evidence="2" type="ORF">SHI21_11720</name>
</gene>
<reference evidence="2 3" key="1">
    <citation type="submission" date="2023-11" db="EMBL/GenBank/DDBJ databases">
        <title>A Novel Polar Bacteriovorax (B. antarcticus) Isolated from the Biocrust in Antarctica.</title>
        <authorList>
            <person name="Mun W."/>
            <person name="Choi S.Y."/>
            <person name="Mitchell R.J."/>
        </authorList>
    </citation>
    <scope>NUCLEOTIDE SEQUENCE [LARGE SCALE GENOMIC DNA]</scope>
    <source>
        <strain evidence="2 3">PP10</strain>
    </source>
</reference>
<feature type="chain" id="PRO_5046708609" evidence="1">
    <location>
        <begin position="19"/>
        <end position="136"/>
    </location>
</feature>
<comment type="caution">
    <text evidence="2">The sequence shown here is derived from an EMBL/GenBank/DDBJ whole genome shotgun (WGS) entry which is preliminary data.</text>
</comment>
<accession>A0ABU5VVA2</accession>
<name>A0ABU5VVA2_9BACT</name>
<keyword evidence="1" id="KW-0732">Signal</keyword>
<dbReference type="RefSeq" id="WP_323576776.1">
    <property type="nucleotide sequence ID" value="NZ_JAYGJQ010000002.1"/>
</dbReference>
<feature type="signal peptide" evidence="1">
    <location>
        <begin position="1"/>
        <end position="18"/>
    </location>
</feature>
<evidence type="ECO:0000313" key="3">
    <source>
        <dbReference type="Proteomes" id="UP001302274"/>
    </source>
</evidence>
<organism evidence="2 3">
    <name type="scientific">Bacteriovorax antarcticus</name>
    <dbReference type="NCBI Taxonomy" id="3088717"/>
    <lineage>
        <taxon>Bacteria</taxon>
        <taxon>Pseudomonadati</taxon>
        <taxon>Bdellovibrionota</taxon>
        <taxon>Bacteriovoracia</taxon>
        <taxon>Bacteriovoracales</taxon>
        <taxon>Bacteriovoracaceae</taxon>
        <taxon>Bacteriovorax</taxon>
    </lineage>
</organism>
<dbReference type="EMBL" id="JAYGJQ010000002">
    <property type="protein sequence ID" value="MEA9356881.1"/>
    <property type="molecule type" value="Genomic_DNA"/>
</dbReference>